<proteinExistence type="predicted"/>
<evidence type="ECO:0000313" key="2">
    <source>
        <dbReference type="Proteomes" id="UP000259996"/>
    </source>
</evidence>
<evidence type="ECO:0000313" key="1">
    <source>
        <dbReference type="EMBL" id="AXH69224.1"/>
    </source>
</evidence>
<dbReference type="Proteomes" id="UP000259996">
    <property type="component" value="Segment"/>
</dbReference>
<protein>
    <recommendedName>
        <fullName evidence="3">50S ribosomal protein L32</fullName>
    </recommendedName>
</protein>
<dbReference type="GeneID" id="65115274"/>
<reference evidence="1 2" key="1">
    <citation type="submission" date="2018-07" db="EMBL/GenBank/DDBJ databases">
        <authorList>
            <person name="Miller T.W."/>
            <person name="Bachhofer D.L."/>
            <person name="Cooper A."/>
            <person name="Doty J.C."/>
            <person name="Katuri J."/>
            <person name="Musgrave J.W."/>
            <person name="Palumbo A.J."/>
            <person name="Spann H.O."/>
            <person name="Edwards J.C."/>
            <person name="Meik J.M."/>
            <person name="Edwards D.C."/>
            <person name="Warner M.H."/>
            <person name="Garlena R.A."/>
            <person name="Russell D.A."/>
            <person name="Pope W.H."/>
            <person name="Jacobs-Sera D."/>
            <person name="Hatfull G.F."/>
        </authorList>
    </citation>
    <scope>NUCLEOTIDE SEQUENCE [LARGE SCALE GENOMIC DNA]</scope>
</reference>
<sequence>MATKTSHRRAARKQRSNLMLQATACSKCGHSILSIECYYSCWPTGRKEAAR</sequence>
<evidence type="ECO:0008006" key="3">
    <source>
        <dbReference type="Google" id="ProtNLM"/>
    </source>
</evidence>
<dbReference type="EMBL" id="MH590592">
    <property type="protein sequence ID" value="AXH69224.1"/>
    <property type="molecule type" value="Genomic_DNA"/>
</dbReference>
<name>A0A345MF93_9CAUD</name>
<gene>
    <name evidence="1" type="primary">129</name>
    <name evidence="1" type="ORF">SEA_RYADEL_129</name>
</gene>
<dbReference type="RefSeq" id="YP_010097619.1">
    <property type="nucleotide sequence ID" value="NC_055759.1"/>
</dbReference>
<keyword evidence="2" id="KW-1185">Reference proteome</keyword>
<dbReference type="KEGG" id="vg:65115274"/>
<organism evidence="1 2">
    <name type="scientific">Mycobacterium phage Ryadel</name>
    <dbReference type="NCBI Taxonomy" id="2283292"/>
    <lineage>
        <taxon>Viruses</taxon>
        <taxon>Duplodnaviria</taxon>
        <taxon>Heunggongvirae</taxon>
        <taxon>Uroviricota</taxon>
        <taxon>Caudoviricetes</taxon>
        <taxon>Corndogvirus</taxon>
        <taxon>Corndogvirus ryadel</taxon>
    </lineage>
</organism>
<accession>A0A345MF93</accession>